<dbReference type="PANTHER" id="PTHR23183:SF0">
    <property type="entry name" value="NUCLEOLAR PROTEIN 14"/>
    <property type="match status" value="1"/>
</dbReference>
<dbReference type="Pfam" id="PF04147">
    <property type="entry name" value="Nop14"/>
    <property type="match status" value="1"/>
</dbReference>
<feature type="compositionally biased region" description="Basic and acidic residues" evidence="8">
    <location>
        <begin position="455"/>
        <end position="475"/>
    </location>
</feature>
<comment type="subcellular location">
    <subcellularLocation>
        <location evidence="1">Nucleus</location>
        <location evidence="1">Nucleolus</location>
    </subcellularLocation>
</comment>
<evidence type="ECO:0000256" key="3">
    <source>
        <dbReference type="ARBA" id="ARBA00022517"/>
    </source>
</evidence>
<evidence type="ECO:0000256" key="5">
    <source>
        <dbReference type="ARBA" id="ARBA00023242"/>
    </source>
</evidence>
<comment type="similarity">
    <text evidence="2">Belongs to the NOP14 family.</text>
</comment>
<proteinExistence type="inferred from homology"/>
<dbReference type="GO" id="GO:0030692">
    <property type="term" value="C:Noc4p-Nop14p complex"/>
    <property type="evidence" value="ECO:0007669"/>
    <property type="project" value="TreeGrafter"/>
</dbReference>
<evidence type="ECO:0000256" key="7">
    <source>
        <dbReference type="SAM" id="Coils"/>
    </source>
</evidence>
<feature type="compositionally biased region" description="Basic and acidic residues" evidence="8">
    <location>
        <begin position="299"/>
        <end position="331"/>
    </location>
</feature>
<reference evidence="10" key="1">
    <citation type="submission" date="2025-08" db="UniProtKB">
        <authorList>
            <consortium name="RefSeq"/>
        </authorList>
    </citation>
    <scope>IDENTIFICATION</scope>
    <source>
        <strain evidence="10">OHB3-1</strain>
    </source>
</reference>
<dbReference type="AlphaFoldDB" id="A0A6J1BRD4"/>
<evidence type="ECO:0000256" key="6">
    <source>
        <dbReference type="ARBA" id="ARBA00024695"/>
    </source>
</evidence>
<keyword evidence="5" id="KW-0539">Nucleus</keyword>
<feature type="compositionally biased region" description="Basic and acidic residues" evidence="8">
    <location>
        <begin position="491"/>
        <end position="504"/>
    </location>
</feature>
<evidence type="ECO:0000256" key="4">
    <source>
        <dbReference type="ARBA" id="ARBA00022552"/>
    </source>
</evidence>
<evidence type="ECO:0000256" key="2">
    <source>
        <dbReference type="ARBA" id="ARBA00007466"/>
    </source>
</evidence>
<keyword evidence="4" id="KW-0698">rRNA processing</keyword>
<gene>
    <name evidence="10" type="primary">LOC111005014</name>
</gene>
<feature type="compositionally biased region" description="Acidic residues" evidence="8">
    <location>
        <begin position="392"/>
        <end position="404"/>
    </location>
</feature>
<evidence type="ECO:0000313" key="10">
    <source>
        <dbReference type="RefSeq" id="XP_022132050.1"/>
    </source>
</evidence>
<protein>
    <submittedName>
        <fullName evidence="10">Nucleolar protein 14</fullName>
    </submittedName>
</protein>
<keyword evidence="7" id="KW-0175">Coiled coil</keyword>
<feature type="region of interest" description="Disordered" evidence="8">
    <location>
        <begin position="123"/>
        <end position="142"/>
    </location>
</feature>
<feature type="compositionally biased region" description="Basic and acidic residues" evidence="8">
    <location>
        <begin position="371"/>
        <end position="391"/>
    </location>
</feature>
<feature type="compositionally biased region" description="Acidic residues" evidence="8">
    <location>
        <begin position="340"/>
        <end position="349"/>
    </location>
</feature>
<organism evidence="9 10">
    <name type="scientific">Momordica charantia</name>
    <name type="common">Bitter gourd</name>
    <name type="synonym">Balsam pear</name>
    <dbReference type="NCBI Taxonomy" id="3673"/>
    <lineage>
        <taxon>Eukaryota</taxon>
        <taxon>Viridiplantae</taxon>
        <taxon>Streptophyta</taxon>
        <taxon>Embryophyta</taxon>
        <taxon>Tracheophyta</taxon>
        <taxon>Spermatophyta</taxon>
        <taxon>Magnoliopsida</taxon>
        <taxon>eudicotyledons</taxon>
        <taxon>Gunneridae</taxon>
        <taxon>Pentapetalae</taxon>
        <taxon>rosids</taxon>
        <taxon>fabids</taxon>
        <taxon>Cucurbitales</taxon>
        <taxon>Cucurbitaceae</taxon>
        <taxon>Momordiceae</taxon>
        <taxon>Momordica</taxon>
    </lineage>
</organism>
<dbReference type="GO" id="GO:0030490">
    <property type="term" value="P:maturation of SSU-rRNA"/>
    <property type="evidence" value="ECO:0007669"/>
    <property type="project" value="TreeGrafter"/>
</dbReference>
<feature type="compositionally biased region" description="Acidic residues" evidence="8">
    <location>
        <begin position="437"/>
        <end position="454"/>
    </location>
</feature>
<dbReference type="KEGG" id="mcha:111005014"/>
<feature type="region of interest" description="Disordered" evidence="8">
    <location>
        <begin position="1"/>
        <end position="41"/>
    </location>
</feature>
<feature type="compositionally biased region" description="Basic and acidic residues" evidence="8">
    <location>
        <begin position="90"/>
        <end position="100"/>
    </location>
</feature>
<keyword evidence="3" id="KW-0690">Ribosome biogenesis</keyword>
<feature type="region of interest" description="Disordered" evidence="8">
    <location>
        <begin position="299"/>
        <end position="504"/>
    </location>
</feature>
<dbReference type="Proteomes" id="UP000504603">
    <property type="component" value="Unplaced"/>
</dbReference>
<feature type="compositionally biased region" description="Acidic residues" evidence="8">
    <location>
        <begin position="411"/>
        <end position="423"/>
    </location>
</feature>
<dbReference type="GO" id="GO:0032040">
    <property type="term" value="C:small-subunit processome"/>
    <property type="evidence" value="ECO:0007669"/>
    <property type="project" value="InterPro"/>
</dbReference>
<feature type="compositionally biased region" description="Basic residues" evidence="8">
    <location>
        <begin position="16"/>
        <end position="25"/>
    </location>
</feature>
<keyword evidence="9" id="KW-1185">Reference proteome</keyword>
<dbReference type="InterPro" id="IPR007276">
    <property type="entry name" value="Nop14"/>
</dbReference>
<feature type="region of interest" description="Disordered" evidence="8">
    <location>
        <begin position="259"/>
        <end position="287"/>
    </location>
</feature>
<dbReference type="RefSeq" id="XP_022132050.1">
    <property type="nucleotide sequence ID" value="XM_022276358.1"/>
</dbReference>
<sequence>MAKLSSLSSGNNDKKNQKKKKKKSSGPKALAMKVSAPKPNPFESIWSRRKFDVLGKKRKGEERRIGLARSHAIEKRKKTLLKEYEQSGKATKFTDKRIGEQDEELGEFDKGILRSQRERKLKLNKSSKYNLSDGEEDDYFGSQSLGALTASDDFEDEVMPDDDDAAAAETRKVPFHDAQYQQKGGLLEGEETKRKSKKEVMDEIIAKSKFFKAQKAKDKEENEQLIEELDKKFESLVQSEALLSLTGSSNPNALKTLVQKSITNENPKKDNLPAAAKTGNFNQEKPDAFDKLVKEMAMEIRARPSDRTKTPEEIAQEERDRLEQLEEERQKRMLASDGNSSDEEDEDAENASVQKRKFISGDDLGDSFTLDDERSHKKGWVDEILERKDADGTESEDDDSADDSDSSHDDRDEDSDDESEEDDSIHGMKHSLKDWEQSDDDILDTNLEDDDESSGGEKEPDEDHPKEEEVDHEGPQKAFKNAAAKSSKSTGHSEEAKKLEKDTKRKSKEEIPYIIEAPESFDQFSSLLADCSNSDIILIVGRIRASNAIQLKEKNLEKMQRFYGILLQYFAVLANKKPLNVELLSLLFKPLMEMSMEIPFYAATCARMRISHTHQQFCVHNKNPENSSWPSSKTLILLRLWSMIFPCSDYHHVVITPAILLMCEYLMRCPIVTGRDIAVGSFLCSLLLYVARQSLKFCPEAINFLRTLLVVAGGRRSLSSQNPQICHLVDLQALGPLLHIQNPINEITPLNFFFIMDLTEDSSFFSSDNFRAGLLLTVIGTLEGFVNVYGRLNSFPEIFSPILTILHELAQQESMPAVLQDKFRNVAKVIEAKTEEHYNGRQPLRMRKQKAVPIKLLNPKFEENFVKGRDYDPDRERSERRKLHKLIKREAKGAARELRKDNHFLFEVKARDKALQEEERAEKYGRARAFLQEQEHAFKSGQLGGKGRKRRK</sequence>
<dbReference type="GeneID" id="111005014"/>
<evidence type="ECO:0000313" key="9">
    <source>
        <dbReference type="Proteomes" id="UP000504603"/>
    </source>
</evidence>
<accession>A0A6J1BRD4</accession>
<dbReference type="OrthoDB" id="441771at2759"/>
<name>A0A6J1BRD4_MOMCH</name>
<feature type="compositionally biased region" description="Low complexity" evidence="8">
    <location>
        <begin position="477"/>
        <end position="489"/>
    </location>
</feature>
<evidence type="ECO:0000256" key="8">
    <source>
        <dbReference type="SAM" id="MobiDB-lite"/>
    </source>
</evidence>
<feature type="region of interest" description="Disordered" evidence="8">
    <location>
        <begin position="90"/>
        <end position="111"/>
    </location>
</feature>
<dbReference type="PANTHER" id="PTHR23183">
    <property type="entry name" value="NOP14"/>
    <property type="match status" value="1"/>
</dbReference>
<comment type="function">
    <text evidence="6">Involved in nucleolar processing of pre-18S ribosomal RNA. Has a role in the nuclear export of 40S pre-ribosomal subunit to the cytoplasm.</text>
</comment>
<feature type="coiled-coil region" evidence="7">
    <location>
        <begin position="212"/>
        <end position="239"/>
    </location>
</feature>
<feature type="region of interest" description="Disordered" evidence="8">
    <location>
        <begin position="165"/>
        <end position="197"/>
    </location>
</feature>
<evidence type="ECO:0000256" key="1">
    <source>
        <dbReference type="ARBA" id="ARBA00004604"/>
    </source>
</evidence>